<proteinExistence type="predicted"/>
<dbReference type="GeneID" id="54462833"/>
<dbReference type="Proteomes" id="UP000504636">
    <property type="component" value="Unplaced"/>
</dbReference>
<dbReference type="EMBL" id="MU003698">
    <property type="protein sequence ID" value="KAF2811340.1"/>
    <property type="molecule type" value="Genomic_DNA"/>
</dbReference>
<evidence type="ECO:0008006" key="4">
    <source>
        <dbReference type="Google" id="ProtNLM"/>
    </source>
</evidence>
<reference evidence="3" key="2">
    <citation type="submission" date="2020-04" db="EMBL/GenBank/DDBJ databases">
        <authorList>
            <consortium name="NCBI Genome Project"/>
        </authorList>
    </citation>
    <scope>NUCLEOTIDE SEQUENCE</scope>
    <source>
        <strain evidence="3">CBS 304.34</strain>
    </source>
</reference>
<evidence type="ECO:0000313" key="3">
    <source>
        <dbReference type="RefSeq" id="XP_033578304.1"/>
    </source>
</evidence>
<dbReference type="AlphaFoldDB" id="A0A6A6YRC2"/>
<sequence>MLLCLLSNLEDLCVSLFDHSEFSATLFCLPSQRVASLANVRKIRWESRSDDFQDVPTATLFQWLCLPSLDSYSALGVDFIGGHFPWDQTFTLTSLELIGARIVDIYFEYFDAVLERCTMLKAFAFVAGPRLQYHGFVSPGNIIKLLSTLVSGTLERLRLEFGMASEYYAYTDLINSSADNLTRLEHLKVLSIDVQPVLGSDAHGASVDIEKVFPRNISDLSLYLCGLSTQQEIDDLTYSGIRQICPDLKVLRIDMVKILLHPCVLRVSGGDFRSIGLDFQYDLTERYRGEGDDEGHVLYQKLDS</sequence>
<evidence type="ECO:0000313" key="2">
    <source>
        <dbReference type="Proteomes" id="UP000504636"/>
    </source>
</evidence>
<dbReference type="RefSeq" id="XP_033578304.1">
    <property type="nucleotide sequence ID" value="XM_033721940.1"/>
</dbReference>
<gene>
    <name evidence="1 3" type="ORF">BDZ99DRAFT_474913</name>
</gene>
<organism evidence="1">
    <name type="scientific">Mytilinidion resinicola</name>
    <dbReference type="NCBI Taxonomy" id="574789"/>
    <lineage>
        <taxon>Eukaryota</taxon>
        <taxon>Fungi</taxon>
        <taxon>Dikarya</taxon>
        <taxon>Ascomycota</taxon>
        <taxon>Pezizomycotina</taxon>
        <taxon>Dothideomycetes</taxon>
        <taxon>Pleosporomycetidae</taxon>
        <taxon>Mytilinidiales</taxon>
        <taxon>Mytilinidiaceae</taxon>
        <taxon>Mytilinidion</taxon>
    </lineage>
</organism>
<reference evidence="3" key="3">
    <citation type="submission" date="2025-04" db="UniProtKB">
        <authorList>
            <consortium name="RefSeq"/>
        </authorList>
    </citation>
    <scope>IDENTIFICATION</scope>
    <source>
        <strain evidence="3">CBS 304.34</strain>
    </source>
</reference>
<reference evidence="1 3" key="1">
    <citation type="journal article" date="2020" name="Stud. Mycol.">
        <title>101 Dothideomycetes genomes: a test case for predicting lifestyles and emergence of pathogens.</title>
        <authorList>
            <person name="Haridas S."/>
            <person name="Albert R."/>
            <person name="Binder M."/>
            <person name="Bloem J."/>
            <person name="Labutti K."/>
            <person name="Salamov A."/>
            <person name="Andreopoulos B."/>
            <person name="Baker S."/>
            <person name="Barry K."/>
            <person name="Bills G."/>
            <person name="Bluhm B."/>
            <person name="Cannon C."/>
            <person name="Castanera R."/>
            <person name="Culley D."/>
            <person name="Daum C."/>
            <person name="Ezra D."/>
            <person name="Gonzalez J."/>
            <person name="Henrissat B."/>
            <person name="Kuo A."/>
            <person name="Liang C."/>
            <person name="Lipzen A."/>
            <person name="Lutzoni F."/>
            <person name="Magnuson J."/>
            <person name="Mondo S."/>
            <person name="Nolan M."/>
            <person name="Ohm R."/>
            <person name="Pangilinan J."/>
            <person name="Park H.-J."/>
            <person name="Ramirez L."/>
            <person name="Alfaro M."/>
            <person name="Sun H."/>
            <person name="Tritt A."/>
            <person name="Yoshinaga Y."/>
            <person name="Zwiers L.-H."/>
            <person name="Turgeon B."/>
            <person name="Goodwin S."/>
            <person name="Spatafora J."/>
            <person name="Crous P."/>
            <person name="Grigoriev I."/>
        </authorList>
    </citation>
    <scope>NUCLEOTIDE SEQUENCE</scope>
    <source>
        <strain evidence="1 3">CBS 304.34</strain>
    </source>
</reference>
<name>A0A6A6YRC2_9PEZI</name>
<protein>
    <recommendedName>
        <fullName evidence="4">F-box domain-containing protein</fullName>
    </recommendedName>
</protein>
<keyword evidence="2" id="KW-1185">Reference proteome</keyword>
<dbReference type="SUPFAM" id="SSF52047">
    <property type="entry name" value="RNI-like"/>
    <property type="match status" value="1"/>
</dbReference>
<evidence type="ECO:0000313" key="1">
    <source>
        <dbReference type="EMBL" id="KAF2811340.1"/>
    </source>
</evidence>
<accession>A0A6A6YRC2</accession>